<dbReference type="GO" id="GO:0005634">
    <property type="term" value="C:nucleus"/>
    <property type="evidence" value="ECO:0007669"/>
    <property type="project" value="TreeGrafter"/>
</dbReference>
<feature type="region of interest" description="Disordered" evidence="2">
    <location>
        <begin position="128"/>
        <end position="149"/>
    </location>
</feature>
<evidence type="ECO:0000256" key="2">
    <source>
        <dbReference type="SAM" id="MobiDB-lite"/>
    </source>
</evidence>
<feature type="compositionally biased region" description="Gly residues" evidence="2">
    <location>
        <begin position="212"/>
        <end position="228"/>
    </location>
</feature>
<evidence type="ECO:0000256" key="1">
    <source>
        <dbReference type="ARBA" id="ARBA00009143"/>
    </source>
</evidence>
<dbReference type="InterPro" id="IPR010516">
    <property type="entry name" value="SAP18"/>
</dbReference>
<dbReference type="AlphaFoldDB" id="A0A8H3ULE5"/>
<sequence>MRLPKQLLYDEDDGQTHQLALITDGMASKLVDRQADTPFLLRLFYKTGSHHTVQDFQADSQPPHVQIYTWTNATLTELSQLIANNLPQLLPAPSVGTRLSFELVVQEPTLQTRYSMKRLGTVVLGATPRSANGTTNGEEEDAGLGDDAITSDENKTLADARLVVGDYIDCAILPPLENGDIAPVPRLHAVPPTQFSGRLNGGDHGGGRRGRGGFGDAGRLGGGFGGDSRGVPNGEWRRGDVPPGGFDRVKLNAAFESLAYGQNRTNTWVVDTEAKRRR</sequence>
<dbReference type="Pfam" id="PF06487">
    <property type="entry name" value="SAP18"/>
    <property type="match status" value="1"/>
</dbReference>
<dbReference type="Proteomes" id="UP000447873">
    <property type="component" value="Unassembled WGS sequence"/>
</dbReference>
<dbReference type="PANTHER" id="PTHR13082">
    <property type="entry name" value="SAP18"/>
    <property type="match status" value="1"/>
</dbReference>
<reference evidence="3 4" key="1">
    <citation type="submission" date="2018-12" db="EMBL/GenBank/DDBJ databases">
        <title>Venturia inaequalis Genome Resource.</title>
        <authorList>
            <person name="Lichtner F.J."/>
        </authorList>
    </citation>
    <scope>NUCLEOTIDE SEQUENCE [LARGE SCALE GENOMIC DNA]</scope>
    <source>
        <strain evidence="3 4">120213</strain>
    </source>
</reference>
<evidence type="ECO:0000313" key="4">
    <source>
        <dbReference type="Proteomes" id="UP000447873"/>
    </source>
</evidence>
<dbReference type="InterPro" id="IPR042534">
    <property type="entry name" value="SAP18_sf"/>
</dbReference>
<dbReference type="Gene3D" id="3.10.20.550">
    <property type="entry name" value="ASAP complex, SAP18 subunit"/>
    <property type="match status" value="1"/>
</dbReference>
<accession>A0A8H3ULE5</accession>
<dbReference type="PANTHER" id="PTHR13082:SF0">
    <property type="entry name" value="HISTONE DEACETYLASE COMPLEX SUBUNIT SAP18"/>
    <property type="match status" value="1"/>
</dbReference>
<feature type="region of interest" description="Disordered" evidence="2">
    <location>
        <begin position="195"/>
        <end position="243"/>
    </location>
</feature>
<dbReference type="OrthoDB" id="440566at2759"/>
<name>A0A8H3ULE5_VENIN</name>
<comment type="caution">
    <text evidence="3">The sequence shown here is derived from an EMBL/GenBank/DDBJ whole genome shotgun (WGS) entry which is preliminary data.</text>
</comment>
<protein>
    <recommendedName>
        <fullName evidence="5">Sin3-associated polypeptide Sap18</fullName>
    </recommendedName>
</protein>
<comment type="similarity">
    <text evidence="1">Belongs to the SAP18 family.</text>
</comment>
<dbReference type="EMBL" id="WNWS01000291">
    <property type="protein sequence ID" value="KAE9971683.1"/>
    <property type="molecule type" value="Genomic_DNA"/>
</dbReference>
<evidence type="ECO:0008006" key="5">
    <source>
        <dbReference type="Google" id="ProtNLM"/>
    </source>
</evidence>
<gene>
    <name evidence="3" type="ORF">EG328_005457</name>
</gene>
<evidence type="ECO:0000313" key="3">
    <source>
        <dbReference type="EMBL" id="KAE9971683.1"/>
    </source>
</evidence>
<proteinExistence type="inferred from homology"/>
<organism evidence="3 4">
    <name type="scientific">Venturia inaequalis</name>
    <name type="common">Apple scab fungus</name>
    <dbReference type="NCBI Taxonomy" id="5025"/>
    <lineage>
        <taxon>Eukaryota</taxon>
        <taxon>Fungi</taxon>
        <taxon>Dikarya</taxon>
        <taxon>Ascomycota</taxon>
        <taxon>Pezizomycotina</taxon>
        <taxon>Dothideomycetes</taxon>
        <taxon>Pleosporomycetidae</taxon>
        <taxon>Venturiales</taxon>
        <taxon>Venturiaceae</taxon>
        <taxon>Venturia</taxon>
    </lineage>
</organism>